<keyword evidence="1" id="KW-1133">Transmembrane helix</keyword>
<accession>A0A0E9WJB2</accession>
<evidence type="ECO:0008006" key="3">
    <source>
        <dbReference type="Google" id="ProtNLM"/>
    </source>
</evidence>
<keyword evidence="1" id="KW-0472">Membrane</keyword>
<keyword evidence="1" id="KW-0812">Transmembrane</keyword>
<reference evidence="2" key="2">
    <citation type="journal article" date="2015" name="Fish Shellfish Immunol.">
        <title>Early steps in the European eel (Anguilla anguilla)-Vibrio vulnificus interaction in the gills: Role of the RtxA13 toxin.</title>
        <authorList>
            <person name="Callol A."/>
            <person name="Pajuelo D."/>
            <person name="Ebbesson L."/>
            <person name="Teles M."/>
            <person name="MacKenzie S."/>
            <person name="Amaro C."/>
        </authorList>
    </citation>
    <scope>NUCLEOTIDE SEQUENCE</scope>
</reference>
<organism evidence="2">
    <name type="scientific">Anguilla anguilla</name>
    <name type="common">European freshwater eel</name>
    <name type="synonym">Muraena anguilla</name>
    <dbReference type="NCBI Taxonomy" id="7936"/>
    <lineage>
        <taxon>Eukaryota</taxon>
        <taxon>Metazoa</taxon>
        <taxon>Chordata</taxon>
        <taxon>Craniata</taxon>
        <taxon>Vertebrata</taxon>
        <taxon>Euteleostomi</taxon>
        <taxon>Actinopterygii</taxon>
        <taxon>Neopterygii</taxon>
        <taxon>Teleostei</taxon>
        <taxon>Anguilliformes</taxon>
        <taxon>Anguillidae</taxon>
        <taxon>Anguilla</taxon>
    </lineage>
</organism>
<feature type="transmembrane region" description="Helical" evidence="1">
    <location>
        <begin position="6"/>
        <end position="26"/>
    </location>
</feature>
<dbReference type="EMBL" id="GBXM01018902">
    <property type="protein sequence ID" value="JAH89675.1"/>
    <property type="molecule type" value="Transcribed_RNA"/>
</dbReference>
<reference evidence="2" key="1">
    <citation type="submission" date="2014-11" db="EMBL/GenBank/DDBJ databases">
        <authorList>
            <person name="Amaro Gonzalez C."/>
        </authorList>
    </citation>
    <scope>NUCLEOTIDE SEQUENCE</scope>
</reference>
<proteinExistence type="predicted"/>
<evidence type="ECO:0000256" key="1">
    <source>
        <dbReference type="SAM" id="Phobius"/>
    </source>
</evidence>
<name>A0A0E9WJB2_ANGAN</name>
<protein>
    <recommendedName>
        <fullName evidence="3">XK-related protein</fullName>
    </recommendedName>
</protein>
<dbReference type="AlphaFoldDB" id="A0A0E9WJB2"/>
<evidence type="ECO:0000313" key="2">
    <source>
        <dbReference type="EMBL" id="JAH89675.1"/>
    </source>
</evidence>
<sequence>MDVYYDALVMLLFKSIVDMFSIILWITESKSRNNYVFVLSIYAYLG</sequence>